<sequence length="65" mass="7505">MKSIDLNKNLKIINKKKKKKIKKLRSLTIGRQHNIGRRTSNVKVAILVDKNGQFFGNGLQFDHTM</sequence>
<dbReference type="AlphaFoldDB" id="A0A0V1B7U2"/>
<name>A0A0V1B7U2_TRISP</name>
<organism evidence="1 2">
    <name type="scientific">Trichinella spiralis</name>
    <name type="common">Trichina worm</name>
    <dbReference type="NCBI Taxonomy" id="6334"/>
    <lineage>
        <taxon>Eukaryota</taxon>
        <taxon>Metazoa</taxon>
        <taxon>Ecdysozoa</taxon>
        <taxon>Nematoda</taxon>
        <taxon>Enoplea</taxon>
        <taxon>Dorylaimia</taxon>
        <taxon>Trichinellida</taxon>
        <taxon>Trichinellidae</taxon>
        <taxon>Trichinella</taxon>
    </lineage>
</organism>
<gene>
    <name evidence="1" type="ORF">T01_7237</name>
</gene>
<proteinExistence type="predicted"/>
<keyword evidence="2" id="KW-1185">Reference proteome</keyword>
<reference evidence="1 2" key="1">
    <citation type="submission" date="2015-01" db="EMBL/GenBank/DDBJ databases">
        <title>Evolution of Trichinella species and genotypes.</title>
        <authorList>
            <person name="Korhonen P.K."/>
            <person name="Edoardo P."/>
            <person name="Giuseppe L.R."/>
            <person name="Gasser R.B."/>
        </authorList>
    </citation>
    <scope>NUCLEOTIDE SEQUENCE [LARGE SCALE GENOMIC DNA]</scope>
    <source>
        <strain evidence="1">ISS3</strain>
    </source>
</reference>
<comment type="caution">
    <text evidence="1">The sequence shown here is derived from an EMBL/GenBank/DDBJ whole genome shotgun (WGS) entry which is preliminary data.</text>
</comment>
<dbReference type="InParanoid" id="A0A0V1B7U2"/>
<dbReference type="EMBL" id="JYDH01000088">
    <property type="protein sequence ID" value="KRY33054.1"/>
    <property type="molecule type" value="Genomic_DNA"/>
</dbReference>
<dbReference type="Proteomes" id="UP000054776">
    <property type="component" value="Unassembled WGS sequence"/>
</dbReference>
<accession>A0A0V1B7U2</accession>
<protein>
    <submittedName>
        <fullName evidence="1">Uncharacterized protein</fullName>
    </submittedName>
</protein>
<evidence type="ECO:0000313" key="1">
    <source>
        <dbReference type="EMBL" id="KRY33054.1"/>
    </source>
</evidence>
<evidence type="ECO:0000313" key="2">
    <source>
        <dbReference type="Proteomes" id="UP000054776"/>
    </source>
</evidence>